<accession>A0ABP6S7H8</accession>
<organism evidence="2 3">
    <name type="scientific">Streptomyces sannanensis</name>
    <dbReference type="NCBI Taxonomy" id="285536"/>
    <lineage>
        <taxon>Bacteria</taxon>
        <taxon>Bacillati</taxon>
        <taxon>Actinomycetota</taxon>
        <taxon>Actinomycetes</taxon>
        <taxon>Kitasatosporales</taxon>
        <taxon>Streptomycetaceae</taxon>
        <taxon>Streptomyces</taxon>
    </lineage>
</organism>
<dbReference type="PROSITE" id="PS51257">
    <property type="entry name" value="PROKAR_LIPOPROTEIN"/>
    <property type="match status" value="1"/>
</dbReference>
<dbReference type="RefSeq" id="WP_345035418.1">
    <property type="nucleotide sequence ID" value="NZ_BAAAYL010000001.1"/>
</dbReference>
<dbReference type="EMBL" id="BAAAYL010000001">
    <property type="protein sequence ID" value="GAA3370098.1"/>
    <property type="molecule type" value="Genomic_DNA"/>
</dbReference>
<feature type="chain" id="PRO_5046217402" description="Lipoprotein" evidence="1">
    <location>
        <begin position="32"/>
        <end position="112"/>
    </location>
</feature>
<dbReference type="Proteomes" id="UP001499990">
    <property type="component" value="Unassembled WGS sequence"/>
</dbReference>
<keyword evidence="3" id="KW-1185">Reference proteome</keyword>
<protein>
    <recommendedName>
        <fullName evidence="4">Lipoprotein</fullName>
    </recommendedName>
</protein>
<evidence type="ECO:0000313" key="2">
    <source>
        <dbReference type="EMBL" id="GAA3370098.1"/>
    </source>
</evidence>
<reference evidence="3" key="1">
    <citation type="journal article" date="2019" name="Int. J. Syst. Evol. Microbiol.">
        <title>The Global Catalogue of Microorganisms (GCM) 10K type strain sequencing project: providing services to taxonomists for standard genome sequencing and annotation.</title>
        <authorList>
            <consortium name="The Broad Institute Genomics Platform"/>
            <consortium name="The Broad Institute Genome Sequencing Center for Infectious Disease"/>
            <person name="Wu L."/>
            <person name="Ma J."/>
        </authorList>
    </citation>
    <scope>NUCLEOTIDE SEQUENCE [LARGE SCALE GENOMIC DNA]</scope>
    <source>
        <strain evidence="3">JCM 9651</strain>
    </source>
</reference>
<evidence type="ECO:0000313" key="3">
    <source>
        <dbReference type="Proteomes" id="UP001499990"/>
    </source>
</evidence>
<feature type="signal peptide" evidence="1">
    <location>
        <begin position="1"/>
        <end position="31"/>
    </location>
</feature>
<evidence type="ECO:0000256" key="1">
    <source>
        <dbReference type="SAM" id="SignalP"/>
    </source>
</evidence>
<gene>
    <name evidence="2" type="ORF">GCM10020367_15390</name>
</gene>
<keyword evidence="1" id="KW-0732">Signal</keyword>
<comment type="caution">
    <text evidence="2">The sequence shown here is derived from an EMBL/GenBank/DDBJ whole genome shotgun (WGS) entry which is preliminary data.</text>
</comment>
<proteinExistence type="predicted"/>
<evidence type="ECO:0008006" key="4">
    <source>
        <dbReference type="Google" id="ProtNLM"/>
    </source>
</evidence>
<name>A0ABP6S7H8_9ACTN</name>
<sequence>MYVSGQRRLRVALGAVLLTLGIAGCSTNRTAVGTLTYTTEAARIVTVSNPYVSGCHHFGPAGATTLANRTLVDILVYTNRTCQGREAAYVATSLSDLPAPRYGPWRSYSFVH</sequence>